<dbReference type="PROSITE" id="PS51077">
    <property type="entry name" value="HTH_ICLR"/>
    <property type="match status" value="1"/>
</dbReference>
<evidence type="ECO:0000313" key="6">
    <source>
        <dbReference type="EMBL" id="OOV88012.1"/>
    </source>
</evidence>
<organism evidence="6 7">
    <name type="scientific">Oceanospirillum linum</name>
    <dbReference type="NCBI Taxonomy" id="966"/>
    <lineage>
        <taxon>Bacteria</taxon>
        <taxon>Pseudomonadati</taxon>
        <taxon>Pseudomonadota</taxon>
        <taxon>Gammaproteobacteria</taxon>
        <taxon>Oceanospirillales</taxon>
        <taxon>Oceanospirillaceae</taxon>
        <taxon>Oceanospirillum</taxon>
    </lineage>
</organism>
<dbReference type="SUPFAM" id="SSF55781">
    <property type="entry name" value="GAF domain-like"/>
    <property type="match status" value="1"/>
</dbReference>
<dbReference type="Pfam" id="PF09339">
    <property type="entry name" value="HTH_IclR"/>
    <property type="match status" value="1"/>
</dbReference>
<accession>A0A1T1HDX6</accession>
<evidence type="ECO:0000259" key="4">
    <source>
        <dbReference type="PROSITE" id="PS51077"/>
    </source>
</evidence>
<proteinExistence type="predicted"/>
<dbReference type="SMART" id="SM00346">
    <property type="entry name" value="HTH_ICLR"/>
    <property type="match status" value="1"/>
</dbReference>
<comment type="caution">
    <text evidence="6">The sequence shown here is derived from an EMBL/GenBank/DDBJ whole genome shotgun (WGS) entry which is preliminary data.</text>
</comment>
<dbReference type="PANTHER" id="PTHR30136:SF34">
    <property type="entry name" value="TRANSCRIPTIONAL REGULATOR"/>
    <property type="match status" value="1"/>
</dbReference>
<dbReference type="AlphaFoldDB" id="A0A1T1HDX6"/>
<dbReference type="PANTHER" id="PTHR30136">
    <property type="entry name" value="HELIX-TURN-HELIX TRANSCRIPTIONAL REGULATOR, ICLR FAMILY"/>
    <property type="match status" value="1"/>
</dbReference>
<dbReference type="GO" id="GO:0045892">
    <property type="term" value="P:negative regulation of DNA-templated transcription"/>
    <property type="evidence" value="ECO:0007669"/>
    <property type="project" value="TreeGrafter"/>
</dbReference>
<dbReference type="InterPro" id="IPR001387">
    <property type="entry name" value="Cro/C1-type_HTH"/>
</dbReference>
<dbReference type="InterPro" id="IPR036388">
    <property type="entry name" value="WH-like_DNA-bd_sf"/>
</dbReference>
<feature type="domain" description="IclR-ED" evidence="5">
    <location>
        <begin position="77"/>
        <end position="258"/>
    </location>
</feature>
<dbReference type="InterPro" id="IPR014757">
    <property type="entry name" value="Tscrpt_reg_IclR_C"/>
</dbReference>
<gene>
    <name evidence="6" type="ORF">BTA35_0200155</name>
</gene>
<name>A0A1T1HDX6_OCELI</name>
<reference evidence="6" key="1">
    <citation type="submission" date="2017-02" db="EMBL/GenBank/DDBJ databases">
        <title>Draft Genome Sequence of the Salt Water Bacterium Oceanospirillum linum ATCC 11336.</title>
        <authorList>
            <person name="Trachtenberg A.M."/>
            <person name="Carney J.G."/>
            <person name="Linnane J.D."/>
            <person name="Rheaume B.A."/>
            <person name="Pitts N.L."/>
            <person name="Mykles D.L."/>
            <person name="Maclea K.S."/>
        </authorList>
    </citation>
    <scope>NUCLEOTIDE SEQUENCE [LARGE SCALE GENOMIC DNA]</scope>
    <source>
        <strain evidence="6">ATCC 11336</strain>
    </source>
</reference>
<dbReference type="Gene3D" id="1.10.10.10">
    <property type="entry name" value="Winged helix-like DNA-binding domain superfamily/Winged helix DNA-binding domain"/>
    <property type="match status" value="1"/>
</dbReference>
<dbReference type="GO" id="GO:0003700">
    <property type="term" value="F:DNA-binding transcription factor activity"/>
    <property type="evidence" value="ECO:0007669"/>
    <property type="project" value="TreeGrafter"/>
</dbReference>
<dbReference type="EMBL" id="MTSD02000001">
    <property type="protein sequence ID" value="OOV88012.1"/>
    <property type="molecule type" value="Genomic_DNA"/>
</dbReference>
<keyword evidence="1" id="KW-0805">Transcription regulation</keyword>
<keyword evidence="3" id="KW-0804">Transcription</keyword>
<dbReference type="PROSITE" id="PS51078">
    <property type="entry name" value="ICLR_ED"/>
    <property type="match status" value="1"/>
</dbReference>
<evidence type="ECO:0000256" key="1">
    <source>
        <dbReference type="ARBA" id="ARBA00023015"/>
    </source>
</evidence>
<dbReference type="GO" id="GO:0003677">
    <property type="term" value="F:DNA binding"/>
    <property type="evidence" value="ECO:0007669"/>
    <property type="project" value="UniProtKB-KW"/>
</dbReference>
<keyword evidence="7" id="KW-1185">Reference proteome</keyword>
<dbReference type="CDD" id="cd00093">
    <property type="entry name" value="HTH_XRE"/>
    <property type="match status" value="1"/>
</dbReference>
<protein>
    <submittedName>
        <fullName evidence="6">Transcriptional regulator</fullName>
    </submittedName>
</protein>
<dbReference type="Gene3D" id="3.30.450.40">
    <property type="match status" value="1"/>
</dbReference>
<evidence type="ECO:0000256" key="3">
    <source>
        <dbReference type="ARBA" id="ARBA00023163"/>
    </source>
</evidence>
<dbReference type="InterPro" id="IPR005471">
    <property type="entry name" value="Tscrpt_reg_IclR_N"/>
</dbReference>
<sequence length="263" mass="28824">MEYLPMSTSENNYIVPALQKGLQILELFDSHHRLLSQTEMAEALGVSNSSIYRIVQTLIAMGYLNKAGGGNYSLGSQVVSRGFSYLASREIVEIAAPFITQLRDSTSLSSHLAIREGSETLYLFRALALQRVSVNVMVGTRFPCHITAMGRALLQGLAPDQLESLYQGQRIDGYPEPAPQTLPDLIAMCEKERAQGWSMHYSDYSTAIAVPIRNFTGEVVAAINASGPDVVMQKEGVTERLVHALKKTADGIMKELGGITTRR</sequence>
<dbReference type="STRING" id="966.BTA35_0200155"/>
<dbReference type="Pfam" id="PF01614">
    <property type="entry name" value="IclR_C"/>
    <property type="match status" value="1"/>
</dbReference>
<evidence type="ECO:0000259" key="5">
    <source>
        <dbReference type="PROSITE" id="PS51078"/>
    </source>
</evidence>
<dbReference type="InterPro" id="IPR036390">
    <property type="entry name" value="WH_DNA-bd_sf"/>
</dbReference>
<dbReference type="SUPFAM" id="SSF46785">
    <property type="entry name" value="Winged helix' DNA-binding domain"/>
    <property type="match status" value="1"/>
</dbReference>
<dbReference type="InterPro" id="IPR050707">
    <property type="entry name" value="HTH_MetabolicPath_Reg"/>
</dbReference>
<feature type="domain" description="HTH iclR-type" evidence="4">
    <location>
        <begin position="15"/>
        <end position="76"/>
    </location>
</feature>
<keyword evidence="2" id="KW-0238">DNA-binding</keyword>
<evidence type="ECO:0000313" key="7">
    <source>
        <dbReference type="Proteomes" id="UP000190064"/>
    </source>
</evidence>
<dbReference type="Proteomes" id="UP000190064">
    <property type="component" value="Unassembled WGS sequence"/>
</dbReference>
<evidence type="ECO:0000256" key="2">
    <source>
        <dbReference type="ARBA" id="ARBA00023125"/>
    </source>
</evidence>
<dbReference type="InterPro" id="IPR029016">
    <property type="entry name" value="GAF-like_dom_sf"/>
</dbReference>